<comment type="caution">
    <text evidence="3">The sequence shown here is derived from an EMBL/GenBank/DDBJ whole genome shotgun (WGS) entry which is preliminary data.</text>
</comment>
<reference evidence="4" key="1">
    <citation type="journal article" date="2018" name="Front. Microbiol.">
        <title>Genome-Based Analysis Reveals the Taxonomy and Diversity of the Family Idiomarinaceae.</title>
        <authorList>
            <person name="Liu Y."/>
            <person name="Lai Q."/>
            <person name="Shao Z."/>
        </authorList>
    </citation>
    <scope>NUCLEOTIDE SEQUENCE [LARGE SCALE GENOMIC DNA]</scope>
    <source>
        <strain evidence="4">PO-M2</strain>
    </source>
</reference>
<dbReference type="AlphaFoldDB" id="A0A432XSF4"/>
<dbReference type="GO" id="GO:0016747">
    <property type="term" value="F:acyltransferase activity, transferring groups other than amino-acyl groups"/>
    <property type="evidence" value="ECO:0007669"/>
    <property type="project" value="InterPro"/>
</dbReference>
<evidence type="ECO:0000259" key="2">
    <source>
        <dbReference type="Pfam" id="PF01757"/>
    </source>
</evidence>
<dbReference type="OrthoDB" id="9767863at2"/>
<organism evidence="3 4">
    <name type="scientific">Pseudidiomarina homiensis</name>
    <dbReference type="NCBI Taxonomy" id="364198"/>
    <lineage>
        <taxon>Bacteria</taxon>
        <taxon>Pseudomonadati</taxon>
        <taxon>Pseudomonadota</taxon>
        <taxon>Gammaproteobacteria</taxon>
        <taxon>Alteromonadales</taxon>
        <taxon>Idiomarinaceae</taxon>
        <taxon>Pseudidiomarina</taxon>
    </lineage>
</organism>
<name>A0A432XSF4_9GAMM</name>
<evidence type="ECO:0000313" key="4">
    <source>
        <dbReference type="Proteomes" id="UP000287649"/>
    </source>
</evidence>
<feature type="transmembrane region" description="Helical" evidence="1">
    <location>
        <begin position="161"/>
        <end position="183"/>
    </location>
</feature>
<sequence>MQTLARSLPQITWSTTRTLDSLRVIACAIVVLSHVYEFVSGNLNNPINESLSYAAVAVFFFISGWVNANSLLRNSVRDFYVKRVKRIYPTYVKAFVLALGLSLVFGIYQPEYLTNLVFLNPFFGTIPTNAPLWSLSYEVLLYAAAPFLLANRPVVCFLTQFFLFLVFILAGHLWLMFAFWLGYTCFSLGLQLPRFEFFYKYGRHTYEIYVYHYLVLVVLWGMF</sequence>
<accession>A0A432XSF4</accession>
<feature type="transmembrane region" description="Helical" evidence="1">
    <location>
        <begin position="21"/>
        <end position="39"/>
    </location>
</feature>
<dbReference type="EMBL" id="PIPX01000005">
    <property type="protein sequence ID" value="RUO51649.1"/>
    <property type="molecule type" value="Genomic_DNA"/>
</dbReference>
<gene>
    <name evidence="3" type="ORF">CWI70_12355</name>
</gene>
<keyword evidence="4" id="KW-1185">Reference proteome</keyword>
<evidence type="ECO:0000256" key="1">
    <source>
        <dbReference type="SAM" id="Phobius"/>
    </source>
</evidence>
<dbReference type="GO" id="GO:0000271">
    <property type="term" value="P:polysaccharide biosynthetic process"/>
    <property type="evidence" value="ECO:0007669"/>
    <property type="project" value="TreeGrafter"/>
</dbReference>
<feature type="transmembrane region" description="Helical" evidence="1">
    <location>
        <begin position="51"/>
        <end position="72"/>
    </location>
</feature>
<dbReference type="Proteomes" id="UP000287649">
    <property type="component" value="Unassembled WGS sequence"/>
</dbReference>
<feature type="transmembrane region" description="Helical" evidence="1">
    <location>
        <begin position="130"/>
        <end position="149"/>
    </location>
</feature>
<keyword evidence="1" id="KW-0472">Membrane</keyword>
<dbReference type="InterPro" id="IPR002656">
    <property type="entry name" value="Acyl_transf_3_dom"/>
</dbReference>
<keyword evidence="1" id="KW-0812">Transmembrane</keyword>
<evidence type="ECO:0000313" key="3">
    <source>
        <dbReference type="EMBL" id="RUO51649.1"/>
    </source>
</evidence>
<dbReference type="PANTHER" id="PTHR23028">
    <property type="entry name" value="ACETYLTRANSFERASE"/>
    <property type="match status" value="1"/>
</dbReference>
<feature type="transmembrane region" description="Helical" evidence="1">
    <location>
        <begin position="203"/>
        <end position="222"/>
    </location>
</feature>
<dbReference type="GO" id="GO:0016020">
    <property type="term" value="C:membrane"/>
    <property type="evidence" value="ECO:0007669"/>
    <property type="project" value="TreeGrafter"/>
</dbReference>
<dbReference type="Pfam" id="PF01757">
    <property type="entry name" value="Acyl_transf_3"/>
    <property type="match status" value="1"/>
</dbReference>
<keyword evidence="1" id="KW-1133">Transmembrane helix</keyword>
<dbReference type="InterPro" id="IPR050879">
    <property type="entry name" value="Acyltransferase_3"/>
</dbReference>
<protein>
    <recommendedName>
        <fullName evidence="2">Acyltransferase 3 domain-containing protein</fullName>
    </recommendedName>
</protein>
<feature type="domain" description="Acyltransferase 3" evidence="2">
    <location>
        <begin position="19"/>
        <end position="187"/>
    </location>
</feature>
<dbReference type="PANTHER" id="PTHR23028:SF53">
    <property type="entry name" value="ACYL_TRANSF_3 DOMAIN-CONTAINING PROTEIN"/>
    <property type="match status" value="1"/>
</dbReference>
<feature type="transmembrane region" description="Helical" evidence="1">
    <location>
        <begin position="92"/>
        <end position="110"/>
    </location>
</feature>
<dbReference type="RefSeq" id="WP_126774190.1">
    <property type="nucleotide sequence ID" value="NZ_PIPX01000005.1"/>
</dbReference>
<proteinExistence type="predicted"/>